<dbReference type="PANTHER" id="PTHR48100">
    <property type="entry name" value="BROAD-SPECIFICITY PHOSPHATASE YOR283W-RELATED"/>
    <property type="match status" value="1"/>
</dbReference>
<name>A0A6N7XWX9_9FIRM</name>
<proteinExistence type="predicted"/>
<dbReference type="PANTHER" id="PTHR48100:SF1">
    <property type="entry name" value="HISTIDINE PHOSPHATASE FAMILY PROTEIN-RELATED"/>
    <property type="match status" value="1"/>
</dbReference>
<dbReference type="PIRSF" id="PIRSF000709">
    <property type="entry name" value="6PFK_2-Ptase"/>
    <property type="match status" value="1"/>
</dbReference>
<evidence type="ECO:0000313" key="4">
    <source>
        <dbReference type="Proteomes" id="UP000469523"/>
    </source>
</evidence>
<evidence type="ECO:0000256" key="2">
    <source>
        <dbReference type="PIRSR" id="PIRSR613078-2"/>
    </source>
</evidence>
<accession>A0A6N7XWX9</accession>
<dbReference type="SMART" id="SM00855">
    <property type="entry name" value="PGAM"/>
    <property type="match status" value="1"/>
</dbReference>
<protein>
    <submittedName>
        <fullName evidence="3">Histidine phosphatase family protein</fullName>
    </submittedName>
</protein>
<dbReference type="CDD" id="cd07067">
    <property type="entry name" value="HP_PGM_like"/>
    <property type="match status" value="1"/>
</dbReference>
<dbReference type="Pfam" id="PF00300">
    <property type="entry name" value="His_Phos_1"/>
    <property type="match status" value="1"/>
</dbReference>
<dbReference type="InterPro" id="IPR050275">
    <property type="entry name" value="PGM_Phosphatase"/>
</dbReference>
<comment type="caution">
    <text evidence="3">The sequence shown here is derived from an EMBL/GenBank/DDBJ whole genome shotgun (WGS) entry which is preliminary data.</text>
</comment>
<feature type="active site" description="Tele-phosphohistidine intermediate" evidence="1">
    <location>
        <position position="8"/>
    </location>
</feature>
<gene>
    <name evidence="3" type="ORF">FYJ83_05890</name>
</gene>
<dbReference type="AlphaFoldDB" id="A0A6N7XWX9"/>
<evidence type="ECO:0000313" key="3">
    <source>
        <dbReference type="EMBL" id="MSU00995.1"/>
    </source>
</evidence>
<organism evidence="3 4">
    <name type="scientific">Tissierella pigra</name>
    <dbReference type="NCBI Taxonomy" id="2607614"/>
    <lineage>
        <taxon>Bacteria</taxon>
        <taxon>Bacillati</taxon>
        <taxon>Bacillota</taxon>
        <taxon>Tissierellia</taxon>
        <taxon>Tissierellales</taxon>
        <taxon>Tissierellaceae</taxon>
        <taxon>Tissierella</taxon>
    </lineage>
</organism>
<dbReference type="Gene3D" id="3.40.50.1240">
    <property type="entry name" value="Phosphoglycerate mutase-like"/>
    <property type="match status" value="1"/>
</dbReference>
<reference evidence="3 4" key="1">
    <citation type="submission" date="2019-09" db="EMBL/GenBank/DDBJ databases">
        <title>In-depth cultivation of the pig gut microbiome towards novel bacterial diversity and tailored functional studies.</title>
        <authorList>
            <person name="Wylensek D."/>
            <person name="Hitch T.C.A."/>
            <person name="Clavel T."/>
        </authorList>
    </citation>
    <scope>NUCLEOTIDE SEQUENCE [LARGE SCALE GENOMIC DNA]</scope>
    <source>
        <strain evidence="3 4">WCA3-693-APC-4?</strain>
    </source>
</reference>
<dbReference type="InterPro" id="IPR029033">
    <property type="entry name" value="His_PPase_superfam"/>
</dbReference>
<dbReference type="Proteomes" id="UP000469523">
    <property type="component" value="Unassembled WGS sequence"/>
</dbReference>
<keyword evidence="4" id="KW-1185">Reference proteome</keyword>
<sequence length="206" mass="23770">MEILVVRHGQSVADLEERHEGRADFELTELGCKQAKYAANWIKKHYEINTILSSPLKRAAKTAEFISEETGAGIIFDDELMEWNNGLLAGLYRSEANEKFPLPEGGRKPHDEFAESESYINFRARAEMFWSKFIYKYEREESKSRICIVSHGGMINMLFRSFMMLPVNTDSYISTGDTGIHLWKVSGNERRIIFLNKQEHLLKLNG</sequence>
<dbReference type="GO" id="GO:0005737">
    <property type="term" value="C:cytoplasm"/>
    <property type="evidence" value="ECO:0007669"/>
    <property type="project" value="TreeGrafter"/>
</dbReference>
<dbReference type="GO" id="GO:0016791">
    <property type="term" value="F:phosphatase activity"/>
    <property type="evidence" value="ECO:0007669"/>
    <property type="project" value="TreeGrafter"/>
</dbReference>
<evidence type="ECO:0000256" key="1">
    <source>
        <dbReference type="PIRSR" id="PIRSR613078-1"/>
    </source>
</evidence>
<feature type="binding site" evidence="2">
    <location>
        <position position="58"/>
    </location>
    <ligand>
        <name>substrate</name>
    </ligand>
</feature>
<dbReference type="RefSeq" id="WP_154439415.1">
    <property type="nucleotide sequence ID" value="NZ_VUNQ01000009.1"/>
</dbReference>
<feature type="active site" description="Proton donor/acceptor" evidence="1">
    <location>
        <position position="82"/>
    </location>
</feature>
<dbReference type="EMBL" id="VUNQ01000009">
    <property type="protein sequence ID" value="MSU00995.1"/>
    <property type="molecule type" value="Genomic_DNA"/>
</dbReference>
<dbReference type="InterPro" id="IPR013078">
    <property type="entry name" value="His_Pase_superF_clade-1"/>
</dbReference>
<dbReference type="SUPFAM" id="SSF53254">
    <property type="entry name" value="Phosphoglycerate mutase-like"/>
    <property type="match status" value="1"/>
</dbReference>